<name>A0A3M6TLB7_POCDA</name>
<protein>
    <submittedName>
        <fullName evidence="1">Uncharacterized protein</fullName>
    </submittedName>
</protein>
<evidence type="ECO:0000313" key="1">
    <source>
        <dbReference type="EMBL" id="RMX42162.1"/>
    </source>
</evidence>
<dbReference type="AlphaFoldDB" id="A0A3M6TLB7"/>
<keyword evidence="2" id="KW-1185">Reference proteome</keyword>
<dbReference type="Proteomes" id="UP000275408">
    <property type="component" value="Unassembled WGS sequence"/>
</dbReference>
<reference evidence="1 2" key="1">
    <citation type="journal article" date="2018" name="Sci. Rep.">
        <title>Comparative analysis of the Pocillopora damicornis genome highlights role of immune system in coral evolution.</title>
        <authorList>
            <person name="Cunning R."/>
            <person name="Bay R.A."/>
            <person name="Gillette P."/>
            <person name="Baker A.C."/>
            <person name="Traylor-Knowles N."/>
        </authorList>
    </citation>
    <scope>NUCLEOTIDE SEQUENCE [LARGE SCALE GENOMIC DNA]</scope>
    <source>
        <strain evidence="1">RSMAS</strain>
        <tissue evidence="1">Whole animal</tissue>
    </source>
</reference>
<comment type="caution">
    <text evidence="1">The sequence shown here is derived from an EMBL/GenBank/DDBJ whole genome shotgun (WGS) entry which is preliminary data.</text>
</comment>
<gene>
    <name evidence="1" type="ORF">pdam_00009397</name>
</gene>
<organism evidence="1 2">
    <name type="scientific">Pocillopora damicornis</name>
    <name type="common">Cauliflower coral</name>
    <name type="synonym">Millepora damicornis</name>
    <dbReference type="NCBI Taxonomy" id="46731"/>
    <lineage>
        <taxon>Eukaryota</taxon>
        <taxon>Metazoa</taxon>
        <taxon>Cnidaria</taxon>
        <taxon>Anthozoa</taxon>
        <taxon>Hexacorallia</taxon>
        <taxon>Scleractinia</taxon>
        <taxon>Astrocoeniina</taxon>
        <taxon>Pocilloporidae</taxon>
        <taxon>Pocillopora</taxon>
    </lineage>
</organism>
<proteinExistence type="predicted"/>
<dbReference type="EMBL" id="RCHS01003422">
    <property type="protein sequence ID" value="RMX42162.1"/>
    <property type="molecule type" value="Genomic_DNA"/>
</dbReference>
<evidence type="ECO:0000313" key="2">
    <source>
        <dbReference type="Proteomes" id="UP000275408"/>
    </source>
</evidence>
<sequence length="121" mass="13768">MYILRLTVELQDRSIFFMPARMLAIARNHDKGVNKNCPQTKRSLLSQKVTEDLPTNFRINSLLDLLAIKECSATGVKCGNCEESSSQSFYCFQCCAFWCETNCISLHNGIKANKEHTHIPH</sequence>
<accession>A0A3M6TLB7</accession>